<dbReference type="AlphaFoldDB" id="A0AAW9Q000"/>
<dbReference type="GO" id="GO:0004519">
    <property type="term" value="F:endonuclease activity"/>
    <property type="evidence" value="ECO:0007669"/>
    <property type="project" value="UniProtKB-KW"/>
</dbReference>
<dbReference type="Gene3D" id="1.10.30.50">
    <property type="match status" value="1"/>
</dbReference>
<keyword evidence="2" id="KW-0378">Hydrolase</keyword>
<dbReference type="GO" id="GO:0003676">
    <property type="term" value="F:nucleic acid binding"/>
    <property type="evidence" value="ECO:0007669"/>
    <property type="project" value="InterPro"/>
</dbReference>
<dbReference type="GO" id="GO:0008270">
    <property type="term" value="F:zinc ion binding"/>
    <property type="evidence" value="ECO:0007669"/>
    <property type="project" value="InterPro"/>
</dbReference>
<dbReference type="EMBL" id="JAZBJZ010000057">
    <property type="protein sequence ID" value="MEE3717918.1"/>
    <property type="molecule type" value="Genomic_DNA"/>
</dbReference>
<sequence>MEHLLPQSLGGTHELDNLALACSRCNSRRYNFMTGIDPQTQQEIPLFNPRQQQWREHFAWSRDLLLIVGTTPIGRATCHRLDLNDQNHNDGFILKARGLWVKGGWHPPDGDPCLQ</sequence>
<keyword evidence="2" id="KW-0540">Nuclease</keyword>
<evidence type="ECO:0000259" key="1">
    <source>
        <dbReference type="Pfam" id="PF01844"/>
    </source>
</evidence>
<evidence type="ECO:0000313" key="2">
    <source>
        <dbReference type="EMBL" id="MEE3717918.1"/>
    </source>
</evidence>
<comment type="caution">
    <text evidence="2">The sequence shown here is derived from an EMBL/GenBank/DDBJ whole genome shotgun (WGS) entry which is preliminary data.</text>
</comment>
<dbReference type="Pfam" id="PF01844">
    <property type="entry name" value="HNH"/>
    <property type="match status" value="1"/>
</dbReference>
<proteinExistence type="predicted"/>
<dbReference type="PANTHER" id="PTHR33877:SF1">
    <property type="entry name" value="TYPE IV METHYL-DIRECTED RESTRICTION ENZYME ECOKMCRA"/>
    <property type="match status" value="1"/>
</dbReference>
<protein>
    <submittedName>
        <fullName evidence="2">HNH endonuclease</fullName>
    </submittedName>
</protein>
<keyword evidence="3" id="KW-1185">Reference proteome</keyword>
<name>A0AAW9Q000_9CYAN</name>
<dbReference type="PANTHER" id="PTHR33877">
    <property type="entry name" value="SLL1193 PROTEIN"/>
    <property type="match status" value="1"/>
</dbReference>
<keyword evidence="2" id="KW-0255">Endonuclease</keyword>
<organism evidence="2 3">
    <name type="scientific">Tumidithrix elongata BACA0141</name>
    <dbReference type="NCBI Taxonomy" id="2716417"/>
    <lineage>
        <taxon>Bacteria</taxon>
        <taxon>Bacillati</taxon>
        <taxon>Cyanobacteriota</taxon>
        <taxon>Cyanophyceae</taxon>
        <taxon>Pseudanabaenales</taxon>
        <taxon>Pseudanabaenaceae</taxon>
        <taxon>Tumidithrix</taxon>
        <taxon>Tumidithrix elongata</taxon>
    </lineage>
</organism>
<feature type="domain" description="HNH" evidence="1">
    <location>
        <begin position="2"/>
        <end position="31"/>
    </location>
</feature>
<dbReference type="InterPro" id="IPR003615">
    <property type="entry name" value="HNH_nuc"/>
</dbReference>
<reference evidence="2" key="1">
    <citation type="submission" date="2024-01" db="EMBL/GenBank/DDBJ databases">
        <title>Bank of Algae and Cyanobacteria of the Azores (BACA) strain genomes.</title>
        <authorList>
            <person name="Luz R."/>
            <person name="Cordeiro R."/>
            <person name="Fonseca A."/>
            <person name="Goncalves V."/>
        </authorList>
    </citation>
    <scope>NUCLEOTIDE SEQUENCE</scope>
    <source>
        <strain evidence="2">BACA0141</strain>
    </source>
</reference>
<dbReference type="Proteomes" id="UP001333818">
    <property type="component" value="Unassembled WGS sequence"/>
</dbReference>
<dbReference type="InterPro" id="IPR002711">
    <property type="entry name" value="HNH"/>
</dbReference>
<evidence type="ECO:0000313" key="3">
    <source>
        <dbReference type="Proteomes" id="UP001333818"/>
    </source>
</evidence>
<accession>A0AAW9Q000</accession>
<gene>
    <name evidence="2" type="ORF">V2H45_14350</name>
</gene>
<dbReference type="InterPro" id="IPR052892">
    <property type="entry name" value="NA-targeting_endonuclease"/>
</dbReference>
<dbReference type="CDD" id="cd00085">
    <property type="entry name" value="HNHc"/>
    <property type="match status" value="1"/>
</dbReference>